<accession>A0A420DG34</accession>
<sequence>MRLKQVNMAFIVTIAISVVVFMYFVFLGYDEIKTFKDVIKIIASILFPLPMLFFVRFILIEHFLPKNTDEYKLKNQQPATILLVLAVVIGVAIMQLIEYLTNQKLEDNLIFAHLINSTTISSYVLNYIIYNNLRVNGILSGVLLALATHVFFLST</sequence>
<organism evidence="2 3">
    <name type="scientific">Ichthyenterobacterium magnum</name>
    <dbReference type="NCBI Taxonomy" id="1230530"/>
    <lineage>
        <taxon>Bacteria</taxon>
        <taxon>Pseudomonadati</taxon>
        <taxon>Bacteroidota</taxon>
        <taxon>Flavobacteriia</taxon>
        <taxon>Flavobacteriales</taxon>
        <taxon>Flavobacteriaceae</taxon>
        <taxon>Ichthyenterobacterium</taxon>
    </lineage>
</organism>
<reference evidence="2 3" key="1">
    <citation type="submission" date="2018-09" db="EMBL/GenBank/DDBJ databases">
        <title>Genomic Encyclopedia of Archaeal and Bacterial Type Strains, Phase II (KMG-II): from individual species to whole genera.</title>
        <authorList>
            <person name="Goeker M."/>
        </authorList>
    </citation>
    <scope>NUCLEOTIDE SEQUENCE [LARGE SCALE GENOMIC DNA]</scope>
    <source>
        <strain evidence="2 3">DSM 26283</strain>
    </source>
</reference>
<dbReference type="EMBL" id="RAQJ01000005">
    <property type="protein sequence ID" value="RKE92001.1"/>
    <property type="molecule type" value="Genomic_DNA"/>
</dbReference>
<feature type="transmembrane region" description="Helical" evidence="1">
    <location>
        <begin position="109"/>
        <end position="129"/>
    </location>
</feature>
<feature type="transmembrane region" description="Helical" evidence="1">
    <location>
        <begin position="38"/>
        <end position="59"/>
    </location>
</feature>
<feature type="transmembrane region" description="Helical" evidence="1">
    <location>
        <begin position="135"/>
        <end position="153"/>
    </location>
</feature>
<protein>
    <submittedName>
        <fullName evidence="2">Uncharacterized protein</fullName>
    </submittedName>
</protein>
<evidence type="ECO:0000256" key="1">
    <source>
        <dbReference type="SAM" id="Phobius"/>
    </source>
</evidence>
<feature type="transmembrane region" description="Helical" evidence="1">
    <location>
        <begin position="6"/>
        <end position="26"/>
    </location>
</feature>
<proteinExistence type="predicted"/>
<gene>
    <name evidence="2" type="ORF">BXY80_2433</name>
</gene>
<evidence type="ECO:0000313" key="2">
    <source>
        <dbReference type="EMBL" id="RKE92001.1"/>
    </source>
</evidence>
<name>A0A420DG34_9FLAO</name>
<evidence type="ECO:0000313" key="3">
    <source>
        <dbReference type="Proteomes" id="UP000284892"/>
    </source>
</evidence>
<feature type="transmembrane region" description="Helical" evidence="1">
    <location>
        <begin position="79"/>
        <end position="97"/>
    </location>
</feature>
<dbReference type="AlphaFoldDB" id="A0A420DG34"/>
<keyword evidence="1" id="KW-0472">Membrane</keyword>
<keyword evidence="3" id="KW-1185">Reference proteome</keyword>
<comment type="caution">
    <text evidence="2">The sequence shown here is derived from an EMBL/GenBank/DDBJ whole genome shotgun (WGS) entry which is preliminary data.</text>
</comment>
<keyword evidence="1" id="KW-0812">Transmembrane</keyword>
<keyword evidence="1" id="KW-1133">Transmembrane helix</keyword>
<dbReference type="Proteomes" id="UP000284892">
    <property type="component" value="Unassembled WGS sequence"/>
</dbReference>